<organism evidence="3 4">
    <name type="scientific">Umbra pygmaea</name>
    <name type="common">Eastern mudminnow</name>
    <dbReference type="NCBI Taxonomy" id="75934"/>
    <lineage>
        <taxon>Eukaryota</taxon>
        <taxon>Metazoa</taxon>
        <taxon>Chordata</taxon>
        <taxon>Craniata</taxon>
        <taxon>Vertebrata</taxon>
        <taxon>Euteleostomi</taxon>
        <taxon>Actinopterygii</taxon>
        <taxon>Neopterygii</taxon>
        <taxon>Teleostei</taxon>
        <taxon>Protacanthopterygii</taxon>
        <taxon>Esociformes</taxon>
        <taxon>Umbridae</taxon>
        <taxon>Umbra</taxon>
    </lineage>
</organism>
<feature type="region of interest" description="Disordered" evidence="2">
    <location>
        <begin position="187"/>
        <end position="206"/>
    </location>
</feature>
<evidence type="ECO:0000313" key="4">
    <source>
        <dbReference type="Proteomes" id="UP001557470"/>
    </source>
</evidence>
<feature type="region of interest" description="Disordered" evidence="2">
    <location>
        <begin position="119"/>
        <end position="177"/>
    </location>
</feature>
<dbReference type="AlphaFoldDB" id="A0ABD0WKZ0"/>
<dbReference type="Proteomes" id="UP001557470">
    <property type="component" value="Unassembled WGS sequence"/>
</dbReference>
<comment type="caution">
    <text evidence="3">The sequence shown here is derived from an EMBL/GenBank/DDBJ whole genome shotgun (WGS) entry which is preliminary data.</text>
</comment>
<reference evidence="3 4" key="1">
    <citation type="submission" date="2024-06" db="EMBL/GenBank/DDBJ databases">
        <authorList>
            <person name="Pan Q."/>
            <person name="Wen M."/>
            <person name="Jouanno E."/>
            <person name="Zahm M."/>
            <person name="Klopp C."/>
            <person name="Cabau C."/>
            <person name="Louis A."/>
            <person name="Berthelot C."/>
            <person name="Parey E."/>
            <person name="Roest Crollius H."/>
            <person name="Montfort J."/>
            <person name="Robinson-Rechavi M."/>
            <person name="Bouchez O."/>
            <person name="Lampietro C."/>
            <person name="Lopez Roques C."/>
            <person name="Donnadieu C."/>
            <person name="Postlethwait J."/>
            <person name="Bobe J."/>
            <person name="Verreycken H."/>
            <person name="Guiguen Y."/>
        </authorList>
    </citation>
    <scope>NUCLEOTIDE SEQUENCE [LARGE SCALE GENOMIC DNA]</scope>
    <source>
        <strain evidence="3">Up_M1</strain>
        <tissue evidence="3">Testis</tissue>
    </source>
</reference>
<sequence length="262" mass="29702">MLAQILKEMWVDPDVLEALSEDQRRILFLKMREEQVRRWTEREEKDEIQGRTRSNKGHSKSVHWLLGRDGEVSVRVIGEVDYFRSFTPPKSLHTTSRLQNTDLNNLLVDMHTVSVLTDRDNHHTSSHPSIQMQLSNDSDGSKESEEDHYSVIAEEEARVPAEDSSDSESDNSTDDLKEWGLYCSPHRHSNSSIPPQPQPQLSITENGHPFSRRAVVLQEENSGLGGRVAQLRRAFATSSPIAEPPVPTKPAHMEPVPKTSVR</sequence>
<accession>A0ABD0WKZ0</accession>
<dbReference type="PANTHER" id="PTHR14388:SF5">
    <property type="entry name" value="SH2 DOMAIN-CONTAINING PROTEIN 4A"/>
    <property type="match status" value="1"/>
</dbReference>
<evidence type="ECO:0000256" key="1">
    <source>
        <dbReference type="ARBA" id="ARBA00022999"/>
    </source>
</evidence>
<feature type="compositionally biased region" description="Basic and acidic residues" evidence="2">
    <location>
        <begin position="40"/>
        <end position="50"/>
    </location>
</feature>
<keyword evidence="1" id="KW-0727">SH2 domain</keyword>
<feature type="compositionally biased region" description="Polar residues" evidence="2">
    <location>
        <begin position="126"/>
        <end position="138"/>
    </location>
</feature>
<feature type="compositionally biased region" description="Basic and acidic residues" evidence="2">
    <location>
        <begin position="139"/>
        <end position="161"/>
    </location>
</feature>
<gene>
    <name evidence="3" type="ORF">UPYG_G00212520</name>
</gene>
<protein>
    <submittedName>
        <fullName evidence="3">Uncharacterized protein</fullName>
    </submittedName>
</protein>
<keyword evidence="4" id="KW-1185">Reference proteome</keyword>
<feature type="region of interest" description="Disordered" evidence="2">
    <location>
        <begin position="40"/>
        <end position="59"/>
    </location>
</feature>
<feature type="compositionally biased region" description="Acidic residues" evidence="2">
    <location>
        <begin position="163"/>
        <end position="173"/>
    </location>
</feature>
<feature type="region of interest" description="Disordered" evidence="2">
    <location>
        <begin position="238"/>
        <end position="262"/>
    </location>
</feature>
<dbReference type="PANTHER" id="PTHR14388">
    <property type="entry name" value="T CELL-SPECIFIC ADAPTER PROTEIN TSAD"/>
    <property type="match status" value="1"/>
</dbReference>
<proteinExistence type="predicted"/>
<dbReference type="EMBL" id="JAGEUA010000006">
    <property type="protein sequence ID" value="KAL0973895.1"/>
    <property type="molecule type" value="Genomic_DNA"/>
</dbReference>
<evidence type="ECO:0000313" key="3">
    <source>
        <dbReference type="EMBL" id="KAL0973895.1"/>
    </source>
</evidence>
<evidence type="ECO:0000256" key="2">
    <source>
        <dbReference type="SAM" id="MobiDB-lite"/>
    </source>
</evidence>
<name>A0ABD0WKZ0_UMBPY</name>